<keyword evidence="5" id="KW-1185">Reference proteome</keyword>
<feature type="transmembrane region" description="Helical" evidence="2">
    <location>
        <begin position="402"/>
        <end position="426"/>
    </location>
</feature>
<dbReference type="VEuPathDB" id="FungiDB:BD410DRAFT_754858"/>
<feature type="signal peptide" evidence="3">
    <location>
        <begin position="1"/>
        <end position="18"/>
    </location>
</feature>
<evidence type="ECO:0000256" key="2">
    <source>
        <dbReference type="SAM" id="Phobius"/>
    </source>
</evidence>
<evidence type="ECO:0000313" key="5">
    <source>
        <dbReference type="Proteomes" id="UP000294933"/>
    </source>
</evidence>
<name>A0A4Y7PR30_9AGAM</name>
<feature type="compositionally biased region" description="Basic and acidic residues" evidence="1">
    <location>
        <begin position="249"/>
        <end position="264"/>
    </location>
</feature>
<gene>
    <name evidence="4" type="ORF">BD410DRAFT_754858</name>
</gene>
<feature type="transmembrane region" description="Helical" evidence="2">
    <location>
        <begin position="332"/>
        <end position="352"/>
    </location>
</feature>
<keyword evidence="2" id="KW-0812">Transmembrane</keyword>
<dbReference type="AlphaFoldDB" id="A0A4Y7PR30"/>
<keyword evidence="2" id="KW-0472">Membrane</keyword>
<protein>
    <submittedName>
        <fullName evidence="4">Uncharacterized protein</fullName>
    </submittedName>
</protein>
<feature type="transmembrane region" description="Helical" evidence="2">
    <location>
        <begin position="286"/>
        <end position="305"/>
    </location>
</feature>
<proteinExistence type="predicted"/>
<dbReference type="PANTHER" id="PTHR35043:SF7">
    <property type="entry name" value="TRANSCRIPTION FACTOR DOMAIN-CONTAINING PROTEIN"/>
    <property type="match status" value="1"/>
</dbReference>
<keyword evidence="3" id="KW-0732">Signal</keyword>
<organism evidence="4 5">
    <name type="scientific">Rickenella mellea</name>
    <dbReference type="NCBI Taxonomy" id="50990"/>
    <lineage>
        <taxon>Eukaryota</taxon>
        <taxon>Fungi</taxon>
        <taxon>Dikarya</taxon>
        <taxon>Basidiomycota</taxon>
        <taxon>Agaricomycotina</taxon>
        <taxon>Agaricomycetes</taxon>
        <taxon>Hymenochaetales</taxon>
        <taxon>Rickenellaceae</taxon>
        <taxon>Rickenella</taxon>
    </lineage>
</organism>
<dbReference type="PANTHER" id="PTHR35043">
    <property type="entry name" value="TRANSCRIPTION FACTOR DOMAIN-CONTAINING PROTEIN"/>
    <property type="match status" value="1"/>
</dbReference>
<reference evidence="4 5" key="1">
    <citation type="submission" date="2018-06" db="EMBL/GenBank/DDBJ databases">
        <title>A transcriptomic atlas of mushroom development highlights an independent origin of complex multicellularity.</title>
        <authorList>
            <consortium name="DOE Joint Genome Institute"/>
            <person name="Krizsan K."/>
            <person name="Almasi E."/>
            <person name="Merenyi Z."/>
            <person name="Sahu N."/>
            <person name="Viragh M."/>
            <person name="Koszo T."/>
            <person name="Mondo S."/>
            <person name="Kiss B."/>
            <person name="Balint B."/>
            <person name="Kues U."/>
            <person name="Barry K."/>
            <person name="Hegedus J.C."/>
            <person name="Henrissat B."/>
            <person name="Johnson J."/>
            <person name="Lipzen A."/>
            <person name="Ohm R."/>
            <person name="Nagy I."/>
            <person name="Pangilinan J."/>
            <person name="Yan J."/>
            <person name="Xiong Y."/>
            <person name="Grigoriev I.V."/>
            <person name="Hibbett D.S."/>
            <person name="Nagy L.G."/>
        </authorList>
    </citation>
    <scope>NUCLEOTIDE SEQUENCE [LARGE SCALE GENOMIC DNA]</scope>
    <source>
        <strain evidence="4 5">SZMC22713</strain>
    </source>
</reference>
<dbReference type="OrthoDB" id="9451547at2759"/>
<dbReference type="EMBL" id="ML170231">
    <property type="protein sequence ID" value="TDL16980.1"/>
    <property type="molecule type" value="Genomic_DNA"/>
</dbReference>
<keyword evidence="2" id="KW-1133">Transmembrane helix</keyword>
<feature type="transmembrane region" description="Helical" evidence="2">
    <location>
        <begin position="88"/>
        <end position="109"/>
    </location>
</feature>
<dbReference type="Proteomes" id="UP000294933">
    <property type="component" value="Unassembled WGS sequence"/>
</dbReference>
<evidence type="ECO:0000256" key="1">
    <source>
        <dbReference type="SAM" id="MobiDB-lite"/>
    </source>
</evidence>
<evidence type="ECO:0000256" key="3">
    <source>
        <dbReference type="SAM" id="SignalP"/>
    </source>
</evidence>
<sequence length="446" mass="50370">MLLVILALGFQSSRRVNGQDLDLPYHHSTIIDRRTQSSCNDLNNCRALLDIIWSCVVTVFSCTWVAVHPNVPAPYESDIVIRLRRCGIMIMALIAPELLILWAMRQWLVSRKLAKKYHAKGWTQTHGFFALMGGFMLYDGDKALYTLLPPELETLSQDGKIVFPKITEKEIKDRSKGDALSKGFVLIQTGWFALQCIARGPDHLPITELEVVTLAFAVLSLATYALWWNKPLDVQCPVPVHLSSPNPESESKHADGDGDAHEDDEKLGIFKRGKMRIIKFYRKSEFSDIIAVPIMQFLNLGFFGGDVEPDKKRVPTFYSGDVDDSDDDFTSMWLWFAGLVVSSIFGGVHCIAWSFQFPSHEKELLWRVCALAITCLPLFSVLFLGTLYGILPDNVSDVLPPIFVVIFSIFYIVARMILIVEAFLLLKTLPHGAFQTVQWTDFIPHV</sequence>
<evidence type="ECO:0000313" key="4">
    <source>
        <dbReference type="EMBL" id="TDL16980.1"/>
    </source>
</evidence>
<feature type="region of interest" description="Disordered" evidence="1">
    <location>
        <begin position="243"/>
        <end position="264"/>
    </location>
</feature>
<accession>A0A4Y7PR30</accession>
<feature type="transmembrane region" description="Helical" evidence="2">
    <location>
        <begin position="364"/>
        <end position="390"/>
    </location>
</feature>
<feature type="chain" id="PRO_5021369034" evidence="3">
    <location>
        <begin position="19"/>
        <end position="446"/>
    </location>
</feature>